<proteinExistence type="inferred from homology"/>
<dbReference type="EMBL" id="BARS01039599">
    <property type="protein sequence ID" value="GAG20784.1"/>
    <property type="molecule type" value="Genomic_DNA"/>
</dbReference>
<reference evidence="2" key="1">
    <citation type="journal article" date="2014" name="Front. Microbiol.">
        <title>High frequency of phylogenetically diverse reductive dehalogenase-homologous genes in deep subseafloor sedimentary metagenomes.</title>
        <authorList>
            <person name="Kawai M."/>
            <person name="Futagami T."/>
            <person name="Toyoda A."/>
            <person name="Takaki Y."/>
            <person name="Nishi S."/>
            <person name="Hori S."/>
            <person name="Arai W."/>
            <person name="Tsubouchi T."/>
            <person name="Morono Y."/>
            <person name="Uchiyama I."/>
            <person name="Ito T."/>
            <person name="Fujiyama A."/>
            <person name="Inagaki F."/>
            <person name="Takami H."/>
        </authorList>
    </citation>
    <scope>NUCLEOTIDE SEQUENCE</scope>
    <source>
        <strain evidence="2">Expedition CK06-06</strain>
    </source>
</reference>
<gene>
    <name evidence="2" type="ORF">S01H1_60462</name>
</gene>
<dbReference type="InterPro" id="IPR002727">
    <property type="entry name" value="DUF47"/>
</dbReference>
<name>X0VQV3_9ZZZZ</name>
<comment type="similarity">
    <text evidence="1">Belongs to the UPF0111 family.</text>
</comment>
<dbReference type="InterPro" id="IPR018445">
    <property type="entry name" value="Put_Phosphate_transp_reg"/>
</dbReference>
<evidence type="ECO:0000256" key="1">
    <source>
        <dbReference type="ARBA" id="ARBA00008591"/>
    </source>
</evidence>
<evidence type="ECO:0008006" key="3">
    <source>
        <dbReference type="Google" id="ProtNLM"/>
    </source>
</evidence>
<protein>
    <recommendedName>
        <fullName evidence="3">PhoU domain-containing protein</fullName>
    </recommendedName>
</protein>
<dbReference type="Gene3D" id="1.20.58.220">
    <property type="entry name" value="Phosphate transport system protein phou homolog 2, domain 2"/>
    <property type="match status" value="1"/>
</dbReference>
<accession>X0VQV3</accession>
<sequence>YDVSKALTVLVEKGFNGEEVERVLEMVATTEKAEWEADRKQYELSKALFTLEDEMKAMDIFLWFRVFGVLGELANHAEKAADRVRRMLAK</sequence>
<dbReference type="InterPro" id="IPR038078">
    <property type="entry name" value="PhoU-like_sf"/>
</dbReference>
<evidence type="ECO:0000313" key="2">
    <source>
        <dbReference type="EMBL" id="GAG20784.1"/>
    </source>
</evidence>
<organism evidence="2">
    <name type="scientific">marine sediment metagenome</name>
    <dbReference type="NCBI Taxonomy" id="412755"/>
    <lineage>
        <taxon>unclassified sequences</taxon>
        <taxon>metagenomes</taxon>
        <taxon>ecological metagenomes</taxon>
    </lineage>
</organism>
<comment type="caution">
    <text evidence="2">The sequence shown here is derived from an EMBL/GenBank/DDBJ whole genome shotgun (WGS) entry which is preliminary data.</text>
</comment>
<dbReference type="PANTHER" id="PTHR36536">
    <property type="entry name" value="UPF0111 PROTEIN HI_1603"/>
    <property type="match status" value="1"/>
</dbReference>
<dbReference type="PANTHER" id="PTHR36536:SF3">
    <property type="entry name" value="UPF0111 PROTEIN HI_1603"/>
    <property type="match status" value="1"/>
</dbReference>
<feature type="non-terminal residue" evidence="2">
    <location>
        <position position="1"/>
    </location>
</feature>
<dbReference type="Pfam" id="PF01865">
    <property type="entry name" value="PhoU_div"/>
    <property type="match status" value="1"/>
</dbReference>
<dbReference type="AlphaFoldDB" id="X0VQV3"/>